<evidence type="ECO:0000256" key="12">
    <source>
        <dbReference type="SAM" id="MobiDB-lite"/>
    </source>
</evidence>
<dbReference type="GO" id="GO:0005524">
    <property type="term" value="F:ATP binding"/>
    <property type="evidence" value="ECO:0007669"/>
    <property type="project" value="UniProtKB-KW"/>
</dbReference>
<keyword evidence="7" id="KW-0067">ATP-binding</keyword>
<feature type="compositionally biased region" description="Polar residues" evidence="12">
    <location>
        <begin position="338"/>
        <end position="347"/>
    </location>
</feature>
<dbReference type="PANTHER" id="PTHR45685:SF1">
    <property type="entry name" value="HELICASE SRCAP"/>
    <property type="match status" value="1"/>
</dbReference>
<dbReference type="CDD" id="cd18793">
    <property type="entry name" value="SF2_C_SNF"/>
    <property type="match status" value="1"/>
</dbReference>
<feature type="domain" description="Helicase C-terminal" evidence="14">
    <location>
        <begin position="1525"/>
        <end position="1678"/>
    </location>
</feature>
<dbReference type="GO" id="GO:0016887">
    <property type="term" value="F:ATP hydrolysis activity"/>
    <property type="evidence" value="ECO:0007669"/>
    <property type="project" value="TreeGrafter"/>
</dbReference>
<feature type="compositionally biased region" description="Polar residues" evidence="12">
    <location>
        <begin position="679"/>
        <end position="690"/>
    </location>
</feature>
<proteinExistence type="inferred from homology"/>
<feature type="region of interest" description="Disordered" evidence="12">
    <location>
        <begin position="1724"/>
        <end position="1768"/>
    </location>
</feature>
<comment type="caution">
    <text evidence="15">The sequence shown here is derived from an EMBL/GenBank/DDBJ whole genome shotgun (WGS) entry which is preliminary data.</text>
</comment>
<dbReference type="OrthoDB" id="372624at2759"/>
<dbReference type="Gene3D" id="3.40.50.300">
    <property type="entry name" value="P-loop containing nucleotide triphosphate hydrolases"/>
    <property type="match status" value="2"/>
</dbReference>
<dbReference type="InterPro" id="IPR050520">
    <property type="entry name" value="INO80/SWR1_helicase"/>
</dbReference>
<dbReference type="SMART" id="SM00490">
    <property type="entry name" value="HELICc"/>
    <property type="match status" value="1"/>
</dbReference>
<reference evidence="15 16" key="1">
    <citation type="submission" date="2019-02" db="EMBL/GenBank/DDBJ databases">
        <title>Genome sequencing of the rare red list fungi Phellinidium pouzarii.</title>
        <authorList>
            <person name="Buettner E."/>
            <person name="Kellner H."/>
        </authorList>
    </citation>
    <scope>NUCLEOTIDE SEQUENCE [LARGE SCALE GENOMIC DNA]</scope>
    <source>
        <strain evidence="15 16">DSM 108285</strain>
    </source>
</reference>
<dbReference type="InterPro" id="IPR001650">
    <property type="entry name" value="Helicase_C-like"/>
</dbReference>
<dbReference type="GO" id="GO:0003678">
    <property type="term" value="F:DNA helicase activity"/>
    <property type="evidence" value="ECO:0007669"/>
    <property type="project" value="UniProtKB-EC"/>
</dbReference>
<organism evidence="15 16">
    <name type="scientific">Phellinidium pouzarii</name>
    <dbReference type="NCBI Taxonomy" id="167371"/>
    <lineage>
        <taxon>Eukaryota</taxon>
        <taxon>Fungi</taxon>
        <taxon>Dikarya</taxon>
        <taxon>Basidiomycota</taxon>
        <taxon>Agaricomycotina</taxon>
        <taxon>Agaricomycetes</taxon>
        <taxon>Hymenochaetales</taxon>
        <taxon>Hymenochaetaceae</taxon>
        <taxon>Phellinidium</taxon>
    </lineage>
</organism>
<dbReference type="PANTHER" id="PTHR45685">
    <property type="entry name" value="HELICASE SRCAP-RELATED"/>
    <property type="match status" value="1"/>
</dbReference>
<evidence type="ECO:0000256" key="3">
    <source>
        <dbReference type="ARBA" id="ARBA00012551"/>
    </source>
</evidence>
<dbReference type="InterPro" id="IPR000330">
    <property type="entry name" value="SNF2_N"/>
</dbReference>
<dbReference type="InterPro" id="IPR027417">
    <property type="entry name" value="P-loop_NTPase"/>
</dbReference>
<feature type="compositionally biased region" description="Basic and acidic residues" evidence="12">
    <location>
        <begin position="944"/>
        <end position="958"/>
    </location>
</feature>
<dbReference type="Pfam" id="PF00176">
    <property type="entry name" value="SNF2-rel_dom"/>
    <property type="match status" value="1"/>
</dbReference>
<feature type="compositionally biased region" description="Low complexity" evidence="12">
    <location>
        <begin position="312"/>
        <end position="326"/>
    </location>
</feature>
<dbReference type="SMART" id="SM00487">
    <property type="entry name" value="DEXDc"/>
    <property type="match status" value="1"/>
</dbReference>
<keyword evidence="9" id="KW-0238">DNA-binding</keyword>
<feature type="region of interest" description="Disordered" evidence="12">
    <location>
        <begin position="674"/>
        <end position="723"/>
    </location>
</feature>
<name>A0A4S4L8M3_9AGAM</name>
<keyword evidence="16" id="KW-1185">Reference proteome</keyword>
<evidence type="ECO:0000256" key="8">
    <source>
        <dbReference type="ARBA" id="ARBA00022853"/>
    </source>
</evidence>
<evidence type="ECO:0000256" key="11">
    <source>
        <dbReference type="ARBA" id="ARBA00023242"/>
    </source>
</evidence>
<evidence type="ECO:0000256" key="2">
    <source>
        <dbReference type="ARBA" id="ARBA00009220"/>
    </source>
</evidence>
<dbReference type="GO" id="GO:0042393">
    <property type="term" value="F:histone binding"/>
    <property type="evidence" value="ECO:0007669"/>
    <property type="project" value="TreeGrafter"/>
</dbReference>
<gene>
    <name evidence="15" type="ORF">EW145_g3092</name>
</gene>
<dbReference type="Proteomes" id="UP000308199">
    <property type="component" value="Unassembled WGS sequence"/>
</dbReference>
<dbReference type="Pfam" id="PF00271">
    <property type="entry name" value="Helicase_C"/>
    <property type="match status" value="1"/>
</dbReference>
<dbReference type="EMBL" id="SGPK01000123">
    <property type="protein sequence ID" value="THH07869.1"/>
    <property type="molecule type" value="Genomic_DNA"/>
</dbReference>
<dbReference type="PROSITE" id="PS51194">
    <property type="entry name" value="HELICASE_CTER"/>
    <property type="match status" value="1"/>
</dbReference>
<feature type="compositionally biased region" description="Polar residues" evidence="12">
    <location>
        <begin position="130"/>
        <end position="151"/>
    </location>
</feature>
<accession>A0A4S4L8M3</accession>
<evidence type="ECO:0000256" key="6">
    <source>
        <dbReference type="ARBA" id="ARBA00022806"/>
    </source>
</evidence>
<feature type="region of interest" description="Disordered" evidence="12">
    <location>
        <begin position="312"/>
        <end position="347"/>
    </location>
</feature>
<keyword evidence="11" id="KW-0539">Nucleus</keyword>
<feature type="region of interest" description="Disordered" evidence="12">
    <location>
        <begin position="115"/>
        <end position="263"/>
    </location>
</feature>
<dbReference type="SUPFAM" id="SSF52540">
    <property type="entry name" value="P-loop containing nucleoside triphosphate hydrolases"/>
    <property type="match status" value="2"/>
</dbReference>
<evidence type="ECO:0000313" key="16">
    <source>
        <dbReference type="Proteomes" id="UP000308199"/>
    </source>
</evidence>
<feature type="region of interest" description="Disordered" evidence="12">
    <location>
        <begin position="944"/>
        <end position="966"/>
    </location>
</feature>
<keyword evidence="8" id="KW-0156">Chromatin regulator</keyword>
<evidence type="ECO:0000259" key="14">
    <source>
        <dbReference type="PROSITE" id="PS51194"/>
    </source>
</evidence>
<dbReference type="InterPro" id="IPR049730">
    <property type="entry name" value="SNF2/RAD54-like_C"/>
</dbReference>
<sequence length="1790" mass="201570">MVRGRARSNASRTHSDRASTSAAAGVEDEIVVSERRALILERQGELERVLDRHDDLVREAFHLERFITLLQYDPLIAKQDQTPVFLEACSFILVRLCSLAYFLQYKANYDLVMKTPGSGPSRTTRRTQNERLSTLKSVSQPYLPSVSQSVSAPMKPSRSAAVRPSKMVPSKSSSVAPLKSSNISGMHSPTSVSAVGTIPQRRISRTTSRIAKGKQKESVSDEESEADSEMLAALEGHIAKGSSKSRGNQRAVNAPPASALRSTRIRHGVTEDTPLPSIIVRNGGPIRNYKRSCNESTSQPSKKIRFKKMETNSTTLSTVSSPTTRSMSPFVPAHPTVSGKTLPSKPTVTTVRPAIRRVRLIVREPPPTISSPSQRPRPAMYGRSLSALLASYVELEGKEQNESYLNQAALRSAKTMERIIALRREGRLLKNVKDYRDSSAPTHHPRDIWAAVVAEACTRRNAFVVPARAPPLPRFGRGGILAAAVSARMRVHWENVLGRKNRDALVEERRLRALAKSILRLVLDEWKKVVFHVREEQRRVQEDEEKRRGRQHLAAILDQSGQILEKQQMELVRTDVMRSRSGTSSVDDEVPTDNDNSDDLSDEEEKVSEIDYDVDRVDDEDEDREASDGESAIEQKCNSALLASTPEIISESLSGDKYIDFSVPLNDVDIESEYALSESGPQDQDAQSLGDTMDEDDVTDNKGFLPGEEKEDEDEDEDEESTEEVIFNETEHIMGEDGESLDDPSFATADSLGTSLESTPFIDDIHIHDNEVLHLGLNMDTSLEGFNSPVLNLARDFVHSSLDISNEGMERHLGSLKPASKPHPTTAISNMDVVDPSTIVKVVDVDGVQSKLLNGDSHLENAKYAEVGPNLVPADVRDIVHSKANGTSTDANVHILPEVDMQSLPEGGASPNPNTLNIHDQNKHSPDSQVYGSDTVVVVHKEDQDEKDGAYADNHVPEPEPEWEAPPELRPYSVARVEWTPETKLAPPLLLRGNLRLYQQSGLEWLAALHNNKMNGILADEMGLGKTIQTIALLAHLACDRGIWGPHLIIVPTSVLLNWEMEFKKFLPGFKILSYHGSTKRRKELRQGWNSQHAFNVCVTSYTLASRDQHIFKRKAWYYMILDEAHMIKNFKSQRWNILLMFRSFRRLLLTGTPLQNNLTELWALLQFLMSGSSFANLKDFGEWFSNPLEKAIEQGNVQDEEVQAQVTKLHTVLRPYLLRRLKRDVEKELPSKYEHLVLCRLSKRQRFLYDEFMSRNQTREDLKSGVYQRIANILMQLRKVCNHPDLFEVRPVVTSFAMDKSAIAEFEIKELLIRRRFFEDDDQLLHIDLDLFSLQFTRLCGTSSIASRRVQSLEEVIAAEVIATYPGEPPPRDTRTIEGYRIYNRYQQRLATYGRYKHMLYLNRLRCNRTPIYSLETVGIVKQLYNPLTSICGAELLLDKNALPKSMIKSYAVRAEDMADAIDKFAFATPAAIARDLPSIALRGVSDSMLENYGPDFDNVLHRASVKLQIAFPDVSLLQYDCGKLQELARLLRERKDGGHRVLIFTQMTRILDILEMFLNFHGYLYLRLDGGTKIEDRQYITERFNVDERVFAFIASSRSGGVGINLTGADTVIFYDSDFNPQMDRQCEDRAHRIGQIRDVHIYRFISQYTVEEAMLRKANQKRSLDDIVIQQGEFDWRTFFRPDEDGKAVTASALQVALTEFEDYEDAHAAKIAANEEAALQGEDREDFGDADAAAESGAHGNGAATPIEGPIDVEPADEEEEGGTTIDYMLKVVRSDPEYFREWKLP</sequence>
<keyword evidence="5" id="KW-0378">Hydrolase</keyword>
<feature type="compositionally biased region" description="Polar residues" evidence="12">
    <location>
        <begin position="8"/>
        <end position="22"/>
    </location>
</feature>
<dbReference type="GO" id="GO:0003677">
    <property type="term" value="F:DNA binding"/>
    <property type="evidence" value="ECO:0007669"/>
    <property type="project" value="UniProtKB-KW"/>
</dbReference>
<evidence type="ECO:0000256" key="1">
    <source>
        <dbReference type="ARBA" id="ARBA00004123"/>
    </source>
</evidence>
<evidence type="ECO:0000313" key="15">
    <source>
        <dbReference type="EMBL" id="THH07869.1"/>
    </source>
</evidence>
<feature type="compositionally biased region" description="Acidic residues" evidence="12">
    <location>
        <begin position="709"/>
        <end position="723"/>
    </location>
</feature>
<feature type="compositionally biased region" description="Low complexity" evidence="12">
    <location>
        <begin position="164"/>
        <end position="181"/>
    </location>
</feature>
<feature type="region of interest" description="Disordered" evidence="12">
    <location>
        <begin position="574"/>
        <end position="638"/>
    </location>
</feature>
<dbReference type="EC" id="3.6.4.12" evidence="3"/>
<comment type="subcellular location">
    <subcellularLocation>
        <location evidence="1">Nucleus</location>
    </subcellularLocation>
</comment>
<dbReference type="GO" id="GO:0000812">
    <property type="term" value="C:Swr1 complex"/>
    <property type="evidence" value="ECO:0007669"/>
    <property type="project" value="TreeGrafter"/>
</dbReference>
<keyword evidence="10" id="KW-0010">Activator</keyword>
<feature type="domain" description="Helicase ATP-binding" evidence="13">
    <location>
        <begin position="1007"/>
        <end position="1172"/>
    </location>
</feature>
<dbReference type="Gene3D" id="3.40.50.10810">
    <property type="entry name" value="Tandem AAA-ATPase domain"/>
    <property type="match status" value="1"/>
</dbReference>
<keyword evidence="4" id="KW-0547">Nucleotide-binding</keyword>
<comment type="similarity">
    <text evidence="2">Belongs to the SNF2/RAD54 helicase family. SWR1 subfamily.</text>
</comment>
<feature type="compositionally biased region" description="Acidic residues" evidence="12">
    <location>
        <begin position="586"/>
        <end position="606"/>
    </location>
</feature>
<protein>
    <recommendedName>
        <fullName evidence="3">DNA helicase</fullName>
        <ecNumber evidence="3">3.6.4.12</ecNumber>
    </recommendedName>
</protein>
<dbReference type="GO" id="GO:0006338">
    <property type="term" value="P:chromatin remodeling"/>
    <property type="evidence" value="ECO:0007669"/>
    <property type="project" value="TreeGrafter"/>
</dbReference>
<evidence type="ECO:0000256" key="7">
    <source>
        <dbReference type="ARBA" id="ARBA00022840"/>
    </source>
</evidence>
<evidence type="ECO:0000256" key="10">
    <source>
        <dbReference type="ARBA" id="ARBA00023159"/>
    </source>
</evidence>
<dbReference type="FunFam" id="3.40.50.10810:FF:000005">
    <property type="entry name" value="Photoperiod-independent early flowering 1"/>
    <property type="match status" value="1"/>
</dbReference>
<evidence type="ECO:0000256" key="4">
    <source>
        <dbReference type="ARBA" id="ARBA00022741"/>
    </source>
</evidence>
<dbReference type="PROSITE" id="PS51192">
    <property type="entry name" value="HELICASE_ATP_BIND_1"/>
    <property type="match status" value="1"/>
</dbReference>
<evidence type="ECO:0000256" key="9">
    <source>
        <dbReference type="ARBA" id="ARBA00023125"/>
    </source>
</evidence>
<feature type="compositionally biased region" description="Acidic residues" evidence="12">
    <location>
        <begin position="616"/>
        <end position="625"/>
    </location>
</feature>
<evidence type="ECO:0000256" key="5">
    <source>
        <dbReference type="ARBA" id="ARBA00022801"/>
    </source>
</evidence>
<feature type="region of interest" description="Disordered" evidence="12">
    <location>
        <begin position="1"/>
        <end position="22"/>
    </location>
</feature>
<feature type="region of interest" description="Disordered" evidence="12">
    <location>
        <begin position="902"/>
        <end position="930"/>
    </location>
</feature>
<evidence type="ECO:0000259" key="13">
    <source>
        <dbReference type="PROSITE" id="PS51192"/>
    </source>
</evidence>
<dbReference type="InterPro" id="IPR014001">
    <property type="entry name" value="Helicase_ATP-bd"/>
</dbReference>
<keyword evidence="6" id="KW-0347">Helicase</keyword>
<feature type="compositionally biased region" description="Polar residues" evidence="12">
    <location>
        <begin position="182"/>
        <end position="194"/>
    </location>
</feature>
<feature type="compositionally biased region" description="Polar residues" evidence="12">
    <location>
        <begin position="242"/>
        <end position="251"/>
    </location>
</feature>
<dbReference type="InterPro" id="IPR038718">
    <property type="entry name" value="SNF2-like_sf"/>
</dbReference>